<evidence type="ECO:0000313" key="3">
    <source>
        <dbReference type="Proteomes" id="UP000217790"/>
    </source>
</evidence>
<feature type="chain" id="PRO_5013581303" evidence="1">
    <location>
        <begin position="21"/>
        <end position="138"/>
    </location>
</feature>
<gene>
    <name evidence="2" type="ORF">ARMGADRAFT_592534</name>
</gene>
<name>A0A2H3CQ02_ARMGA</name>
<keyword evidence="1" id="KW-0732">Signal</keyword>
<dbReference type="EMBL" id="KZ293693">
    <property type="protein sequence ID" value="PBK85131.1"/>
    <property type="molecule type" value="Genomic_DNA"/>
</dbReference>
<proteinExistence type="predicted"/>
<reference evidence="3" key="1">
    <citation type="journal article" date="2017" name="Nat. Ecol. Evol.">
        <title>Genome expansion and lineage-specific genetic innovations in the forest pathogenic fungi Armillaria.</title>
        <authorList>
            <person name="Sipos G."/>
            <person name="Prasanna A.N."/>
            <person name="Walter M.C."/>
            <person name="O'Connor E."/>
            <person name="Balint B."/>
            <person name="Krizsan K."/>
            <person name="Kiss B."/>
            <person name="Hess J."/>
            <person name="Varga T."/>
            <person name="Slot J."/>
            <person name="Riley R."/>
            <person name="Boka B."/>
            <person name="Rigling D."/>
            <person name="Barry K."/>
            <person name="Lee J."/>
            <person name="Mihaltcheva S."/>
            <person name="LaButti K."/>
            <person name="Lipzen A."/>
            <person name="Waldron R."/>
            <person name="Moloney N.M."/>
            <person name="Sperisen C."/>
            <person name="Kredics L."/>
            <person name="Vagvoelgyi C."/>
            <person name="Patrignani A."/>
            <person name="Fitzpatrick D."/>
            <person name="Nagy I."/>
            <person name="Doyle S."/>
            <person name="Anderson J.B."/>
            <person name="Grigoriev I.V."/>
            <person name="Gueldener U."/>
            <person name="Muensterkoetter M."/>
            <person name="Nagy L.G."/>
        </authorList>
    </citation>
    <scope>NUCLEOTIDE SEQUENCE [LARGE SCALE GENOMIC DNA]</scope>
    <source>
        <strain evidence="3">Ar21-2</strain>
    </source>
</reference>
<dbReference type="AlphaFoldDB" id="A0A2H3CQ02"/>
<sequence>MDNIRMYACVLLSLSHIVGGEPPPAPQRCRSHPAGSLPLGSLIPLVTSTADRCRELPPLMQNRPAKSAMTEISRTSTSAESTRQEMQPWFMTRLHIGPLSLDLTIILTTLAFLVGKDNQLRSSDWDRDQHYFFVFHHR</sequence>
<protein>
    <submittedName>
        <fullName evidence="2">Uncharacterized protein</fullName>
    </submittedName>
</protein>
<dbReference type="Proteomes" id="UP000217790">
    <property type="component" value="Unassembled WGS sequence"/>
</dbReference>
<keyword evidence="3" id="KW-1185">Reference proteome</keyword>
<accession>A0A2H3CQ02</accession>
<organism evidence="2 3">
    <name type="scientific">Armillaria gallica</name>
    <name type="common">Bulbous honey fungus</name>
    <name type="synonym">Armillaria bulbosa</name>
    <dbReference type="NCBI Taxonomy" id="47427"/>
    <lineage>
        <taxon>Eukaryota</taxon>
        <taxon>Fungi</taxon>
        <taxon>Dikarya</taxon>
        <taxon>Basidiomycota</taxon>
        <taxon>Agaricomycotina</taxon>
        <taxon>Agaricomycetes</taxon>
        <taxon>Agaricomycetidae</taxon>
        <taxon>Agaricales</taxon>
        <taxon>Marasmiineae</taxon>
        <taxon>Physalacriaceae</taxon>
        <taxon>Armillaria</taxon>
    </lineage>
</organism>
<evidence type="ECO:0000313" key="2">
    <source>
        <dbReference type="EMBL" id="PBK85131.1"/>
    </source>
</evidence>
<feature type="signal peptide" evidence="1">
    <location>
        <begin position="1"/>
        <end position="20"/>
    </location>
</feature>
<dbReference type="InParanoid" id="A0A2H3CQ02"/>
<evidence type="ECO:0000256" key="1">
    <source>
        <dbReference type="SAM" id="SignalP"/>
    </source>
</evidence>